<dbReference type="RefSeq" id="WP_071971820.1">
    <property type="nucleotide sequence ID" value="NZ_CP018076.1"/>
</dbReference>
<keyword evidence="1" id="KW-0732">Signal</keyword>
<evidence type="ECO:0000256" key="1">
    <source>
        <dbReference type="SAM" id="SignalP"/>
    </source>
</evidence>
<reference evidence="2 3" key="1">
    <citation type="submission" date="2016-11" db="EMBL/GenBank/DDBJ databases">
        <title>Complete genome sequence of Sulfitobacter sp. AM1-D1, a toxic bacteria associated with marine dinoflagellate Alexandrium minutum in East China Sea.</title>
        <authorList>
            <person name="Yang Q."/>
            <person name="Zhang X."/>
            <person name="Tian X."/>
        </authorList>
    </citation>
    <scope>NUCLEOTIDE SEQUENCE [LARGE SCALE GENOMIC DNA]</scope>
    <source>
        <strain evidence="2 3">AM1-D1</strain>
    </source>
</reference>
<sequence>MTSRSILLPLTLLVGGMSHAAEVPPAMADYISGDLSSWVNAPRIVAAVQDQNRRHAHFDTAKVTELDNAWRGQVGAADAPLIDSVLQNDLSDFLREQVSLGQGRITEVFVMDSHGLNVAASGVTSDYWQGDEPKFQKTFNKGAGAIFIDEIALDESTQTYQGQVSFSITDPASGDVIGAVTVGLDASAFY</sequence>
<evidence type="ECO:0000313" key="3">
    <source>
        <dbReference type="Proteomes" id="UP000181897"/>
    </source>
</evidence>
<keyword evidence="3" id="KW-1185">Reference proteome</keyword>
<dbReference type="OrthoDB" id="195732at2"/>
<evidence type="ECO:0000313" key="2">
    <source>
        <dbReference type="EMBL" id="APE43487.1"/>
    </source>
</evidence>
<proteinExistence type="predicted"/>
<feature type="signal peptide" evidence="1">
    <location>
        <begin position="1"/>
        <end position="20"/>
    </location>
</feature>
<accession>A0A1J0WGP4</accession>
<dbReference type="Proteomes" id="UP000181897">
    <property type="component" value="Chromosome"/>
</dbReference>
<gene>
    <name evidence="2" type="ORF">BOO69_08735</name>
</gene>
<name>A0A1J0WGP4_9RHOB</name>
<dbReference type="EMBL" id="CP018076">
    <property type="protein sequence ID" value="APE43487.1"/>
    <property type="molecule type" value="Genomic_DNA"/>
</dbReference>
<protein>
    <submittedName>
        <fullName evidence="2">Uncharacterized protein</fullName>
    </submittedName>
</protein>
<dbReference type="STRING" id="1917485.BOO69_08735"/>
<dbReference type="AlphaFoldDB" id="A0A1J0WGP4"/>
<dbReference type="KEGG" id="suam:BOO69_08735"/>
<organism evidence="2 3">
    <name type="scientific">Sulfitobacter alexandrii</name>
    <dbReference type="NCBI Taxonomy" id="1917485"/>
    <lineage>
        <taxon>Bacteria</taxon>
        <taxon>Pseudomonadati</taxon>
        <taxon>Pseudomonadota</taxon>
        <taxon>Alphaproteobacteria</taxon>
        <taxon>Rhodobacterales</taxon>
        <taxon>Roseobacteraceae</taxon>
        <taxon>Sulfitobacter</taxon>
    </lineage>
</organism>
<feature type="chain" id="PRO_5012768880" evidence="1">
    <location>
        <begin position="21"/>
        <end position="190"/>
    </location>
</feature>